<dbReference type="SUPFAM" id="SSF63737">
    <property type="entry name" value="Leukotriene A4 hydrolase N-terminal domain"/>
    <property type="match status" value="1"/>
</dbReference>
<feature type="binding site" evidence="18">
    <location>
        <position position="330"/>
    </location>
    <ligand>
        <name>Zn(2+)</name>
        <dbReference type="ChEBI" id="CHEBI:29105"/>
        <note>catalytic</note>
    </ligand>
</feature>
<keyword evidence="9 21" id="KW-0732">Signal</keyword>
<dbReference type="OrthoDB" id="10031169at2759"/>
<feature type="binding site" evidence="18">
    <location>
        <position position="353"/>
    </location>
    <ligand>
        <name>Zn(2+)</name>
        <dbReference type="ChEBI" id="CHEBI:29105"/>
        <note>catalytic</note>
    </ligand>
</feature>
<keyword evidence="10 20" id="KW-0378">Hydrolase</keyword>
<dbReference type="SUPFAM" id="SSF55486">
    <property type="entry name" value="Metalloproteases ('zincins'), catalytic domain"/>
    <property type="match status" value="1"/>
</dbReference>
<evidence type="ECO:0000313" key="25">
    <source>
        <dbReference type="EMBL" id="CAG9857860.1"/>
    </source>
</evidence>
<dbReference type="InterPro" id="IPR014782">
    <property type="entry name" value="Peptidase_M1_dom"/>
</dbReference>
<evidence type="ECO:0000256" key="19">
    <source>
        <dbReference type="PIRSR" id="PIRSR634016-4"/>
    </source>
</evidence>
<dbReference type="InterPro" id="IPR001930">
    <property type="entry name" value="Peptidase_M1"/>
</dbReference>
<dbReference type="PRINTS" id="PR00756">
    <property type="entry name" value="ALADIPTASE"/>
</dbReference>
<dbReference type="GO" id="GO:0016285">
    <property type="term" value="F:alanyl aminopeptidase activity"/>
    <property type="evidence" value="ECO:0007669"/>
    <property type="project" value="UniProtKB-EC"/>
</dbReference>
<accession>A0A9N9XKV7</accession>
<evidence type="ECO:0000256" key="4">
    <source>
        <dbReference type="ARBA" id="ARBA00022438"/>
    </source>
</evidence>
<comment type="catalytic activity">
    <reaction evidence="1">
        <text>Release of an N-terminal amino acid, Xaa-|-Yaa- from a peptide, amide or arylamide. Xaa is preferably Ala, but may be most amino acids including Pro (slow action). When a terminal hydrophobic residue is followed by a prolyl residue, the two may be released as an intact Xaa-Pro dipeptide.</text>
        <dbReference type="EC" id="3.4.11.2"/>
    </reaction>
</comment>
<evidence type="ECO:0000256" key="20">
    <source>
        <dbReference type="RuleBase" id="RU364040"/>
    </source>
</evidence>
<dbReference type="AlphaFoldDB" id="A0A9N9XKV7"/>
<dbReference type="Gene3D" id="1.25.50.20">
    <property type="match status" value="1"/>
</dbReference>
<dbReference type="Proteomes" id="UP001153712">
    <property type="component" value="Chromosome 15"/>
</dbReference>
<dbReference type="PANTHER" id="PTHR11533:SF301">
    <property type="entry name" value="AMINOPEPTIDASE"/>
    <property type="match status" value="1"/>
</dbReference>
<dbReference type="GO" id="GO:0008270">
    <property type="term" value="F:zinc ion binding"/>
    <property type="evidence" value="ECO:0007669"/>
    <property type="project" value="UniProtKB-UniRule"/>
</dbReference>
<feature type="chain" id="PRO_5040266328" description="Aminopeptidase" evidence="21">
    <location>
        <begin position="16"/>
        <end position="917"/>
    </location>
</feature>
<dbReference type="Gene3D" id="2.60.40.1910">
    <property type="match status" value="1"/>
</dbReference>
<proteinExistence type="inferred from homology"/>
<keyword evidence="14" id="KW-1015">Disulfide bond</keyword>
<evidence type="ECO:0000256" key="7">
    <source>
        <dbReference type="ARBA" id="ARBA00022670"/>
    </source>
</evidence>
<dbReference type="CDD" id="cd09601">
    <property type="entry name" value="M1_APN-Q_like"/>
    <property type="match status" value="1"/>
</dbReference>
<dbReference type="GO" id="GO:0005737">
    <property type="term" value="C:cytoplasm"/>
    <property type="evidence" value="ECO:0007669"/>
    <property type="project" value="TreeGrafter"/>
</dbReference>
<evidence type="ECO:0000259" key="23">
    <source>
        <dbReference type="Pfam" id="PF11838"/>
    </source>
</evidence>
<sequence>MLFVILACLLGNSASQLLETQQDDWESYRLPAIYAPIKYHINLQVPEEALTGGNTSFNGTVSILFQVTEETKKIVLHSLVDVQNVYLFANTTPVSVLNKTVDSTREFLTVLTTSNLIVNVNYTLTIDYKAVMDPKSMTGFYRSEYTVNGIKEYLGTTQFQATHARRAFPCFDEPRYKAVFNLTLQYPVGFTAISNTPISSNTTTGDRESTTFKETPVMSTYLLAFTVSKFSCLYSGGTIPFGVCSRSSLVTDRSFALEYGRTILEAFDTWTNYPYASTGIGKMDQLAIPDFSAGAMENWGMVTYREYLLLYNQSYTSNIYKQRLVAVIAHEFAHMWFGDLVTCGSWDYTFLNEGFARYFQYFMLSQVAGLGDFEIEKQFVVEQQHSAFVADAATDAKALTAGAWTPEQISGKFDTISYNKGASVYRMVENLIGSDAFQAALRKYLLNNIYSSTTPDILWNTISTEVPSGVLPTGLNLTVIMNNWTNKPGFPVVSVSLKGDSITLSQKRFVYNSSFTDSTQWYVPISYATSNGTANKVWLKPNESITLNNIKSDWIIVNNNSTGYYRVLYDAQLRSKLVKVLLTNHETLSDLNRAQLIDDALNLARAGHLRYSEAFEFLKYLKNETSYYPWYAAITGLNYLTLRLGQDSALGQKVNEFLLDLVNDSIELSNWEASIGHVDSLKTQLLARTACRLGHEGCASKAKSLFNELTLNSKSINTNLRDVVYCNALRYGNASTDWYYLWNRYHAIDQPHEKLYITTGLGCTKNETLLSQYLDQSFNESSIIRIQDMASVWSAVYSASTAGARVAFDKFANNHEAILNHSSDATAIFSNIARRFSTQDELDRLEHFAGEHPGNSTIANAASSALEIVRENLKWRSSISGDLERYFGIAGPPSSSSSTVASILLLISLLSLLYKTN</sequence>
<dbReference type="GO" id="GO:0005615">
    <property type="term" value="C:extracellular space"/>
    <property type="evidence" value="ECO:0007669"/>
    <property type="project" value="TreeGrafter"/>
</dbReference>
<evidence type="ECO:0000256" key="2">
    <source>
        <dbReference type="ARBA" id="ARBA00004609"/>
    </source>
</evidence>
<dbReference type="InterPro" id="IPR024571">
    <property type="entry name" value="ERAP1-like_C_dom"/>
</dbReference>
<evidence type="ECO:0000256" key="12">
    <source>
        <dbReference type="ARBA" id="ARBA00023049"/>
    </source>
</evidence>
<evidence type="ECO:0000313" key="26">
    <source>
        <dbReference type="Proteomes" id="UP001153712"/>
    </source>
</evidence>
<evidence type="ECO:0000256" key="17">
    <source>
        <dbReference type="PIRSR" id="PIRSR634016-1"/>
    </source>
</evidence>
<dbReference type="EMBL" id="OU900108">
    <property type="protein sequence ID" value="CAG9857860.1"/>
    <property type="molecule type" value="Genomic_DNA"/>
</dbReference>
<comment type="subcellular location">
    <subcellularLocation>
        <location evidence="2">Cell membrane</location>
        <topology evidence="2">Lipid-anchor</topology>
        <topology evidence="2">GPI-anchor</topology>
    </subcellularLocation>
</comment>
<keyword evidence="8 18" id="KW-0479">Metal-binding</keyword>
<evidence type="ECO:0000256" key="14">
    <source>
        <dbReference type="ARBA" id="ARBA00023157"/>
    </source>
</evidence>
<reference evidence="25" key="1">
    <citation type="submission" date="2022-01" db="EMBL/GenBank/DDBJ databases">
        <authorList>
            <person name="King R."/>
        </authorList>
    </citation>
    <scope>NUCLEOTIDE SEQUENCE</scope>
</reference>
<evidence type="ECO:0000256" key="3">
    <source>
        <dbReference type="ARBA" id="ARBA00010136"/>
    </source>
</evidence>
<keyword evidence="6" id="KW-0336">GPI-anchor</keyword>
<dbReference type="Pfam" id="PF01433">
    <property type="entry name" value="Peptidase_M1"/>
    <property type="match status" value="1"/>
</dbReference>
<dbReference type="InterPro" id="IPR050344">
    <property type="entry name" value="Peptidase_M1_aminopeptidases"/>
</dbReference>
<keyword evidence="12 20" id="KW-0482">Metalloprotease</keyword>
<organism evidence="25 26">
    <name type="scientific">Phyllotreta striolata</name>
    <name type="common">Striped flea beetle</name>
    <name type="synonym">Crioceris striolata</name>
    <dbReference type="NCBI Taxonomy" id="444603"/>
    <lineage>
        <taxon>Eukaryota</taxon>
        <taxon>Metazoa</taxon>
        <taxon>Ecdysozoa</taxon>
        <taxon>Arthropoda</taxon>
        <taxon>Hexapoda</taxon>
        <taxon>Insecta</taxon>
        <taxon>Pterygota</taxon>
        <taxon>Neoptera</taxon>
        <taxon>Endopterygota</taxon>
        <taxon>Coleoptera</taxon>
        <taxon>Polyphaga</taxon>
        <taxon>Cucujiformia</taxon>
        <taxon>Chrysomeloidea</taxon>
        <taxon>Chrysomelidae</taxon>
        <taxon>Galerucinae</taxon>
        <taxon>Alticini</taxon>
        <taxon>Phyllotreta</taxon>
    </lineage>
</organism>
<dbReference type="GO" id="GO:0043171">
    <property type="term" value="P:peptide catabolic process"/>
    <property type="evidence" value="ECO:0007669"/>
    <property type="project" value="TreeGrafter"/>
</dbReference>
<dbReference type="InterPro" id="IPR027268">
    <property type="entry name" value="Peptidase_M4/M1_CTD_sf"/>
</dbReference>
<evidence type="ECO:0000256" key="10">
    <source>
        <dbReference type="ARBA" id="ARBA00022801"/>
    </source>
</evidence>
<feature type="domain" description="ERAP1-like C-terminal" evidence="23">
    <location>
        <begin position="554"/>
        <end position="870"/>
    </location>
</feature>
<evidence type="ECO:0000256" key="6">
    <source>
        <dbReference type="ARBA" id="ARBA00022622"/>
    </source>
</evidence>
<dbReference type="FunFam" id="1.25.50.20:FF:000001">
    <property type="entry name" value="Aminopeptidase"/>
    <property type="match status" value="1"/>
</dbReference>
<dbReference type="FunFam" id="1.10.390.10:FF:000013">
    <property type="entry name" value="Aminopeptidase N"/>
    <property type="match status" value="1"/>
</dbReference>
<dbReference type="GO" id="GO:0098552">
    <property type="term" value="C:side of membrane"/>
    <property type="evidence" value="ECO:0007669"/>
    <property type="project" value="UniProtKB-KW"/>
</dbReference>
<evidence type="ECO:0000256" key="18">
    <source>
        <dbReference type="PIRSR" id="PIRSR634016-3"/>
    </source>
</evidence>
<evidence type="ECO:0000256" key="1">
    <source>
        <dbReference type="ARBA" id="ARBA00000098"/>
    </source>
</evidence>
<evidence type="ECO:0000256" key="11">
    <source>
        <dbReference type="ARBA" id="ARBA00022833"/>
    </source>
</evidence>
<dbReference type="GO" id="GO:0042277">
    <property type="term" value="F:peptide binding"/>
    <property type="evidence" value="ECO:0007669"/>
    <property type="project" value="TreeGrafter"/>
</dbReference>
<evidence type="ECO:0000256" key="5">
    <source>
        <dbReference type="ARBA" id="ARBA00022475"/>
    </source>
</evidence>
<feature type="active site" description="Proton acceptor" evidence="17">
    <location>
        <position position="331"/>
    </location>
</feature>
<feature type="signal peptide" evidence="21">
    <location>
        <begin position="1"/>
        <end position="15"/>
    </location>
</feature>
<keyword evidence="15" id="KW-0325">Glycoprotein</keyword>
<dbReference type="Pfam" id="PF17900">
    <property type="entry name" value="Peptidase_M1_N"/>
    <property type="match status" value="1"/>
</dbReference>
<comment type="cofactor">
    <cofactor evidence="18 20">
        <name>Zn(2+)</name>
        <dbReference type="ChEBI" id="CHEBI:29105"/>
    </cofactor>
    <text evidence="18 20">Binds 1 zinc ion per subunit.</text>
</comment>
<keyword evidence="5" id="KW-1003">Cell membrane</keyword>
<feature type="domain" description="Aminopeptidase N-like N-terminal" evidence="24">
    <location>
        <begin position="36"/>
        <end position="222"/>
    </location>
</feature>
<dbReference type="InterPro" id="IPR045357">
    <property type="entry name" value="Aminopeptidase_N-like_N"/>
</dbReference>
<keyword evidence="7 20" id="KW-0645">Protease</keyword>
<dbReference type="Gene3D" id="2.60.40.1730">
    <property type="entry name" value="tricorn interacting facor f3 domain"/>
    <property type="match status" value="1"/>
</dbReference>
<keyword evidence="16" id="KW-0449">Lipoprotein</keyword>
<keyword evidence="26" id="KW-1185">Reference proteome</keyword>
<dbReference type="GO" id="GO:0006508">
    <property type="term" value="P:proteolysis"/>
    <property type="evidence" value="ECO:0007669"/>
    <property type="project" value="UniProtKB-KW"/>
</dbReference>
<feature type="domain" description="Peptidase M1 membrane alanine aminopeptidase" evidence="22">
    <location>
        <begin position="255"/>
        <end position="484"/>
    </location>
</feature>
<dbReference type="FunFam" id="2.60.40.1910:FF:000008">
    <property type="entry name" value="Aminopeptidase"/>
    <property type="match status" value="1"/>
</dbReference>
<keyword evidence="4 20" id="KW-0031">Aminopeptidase</keyword>
<feature type="site" description="Transition state stabilizer" evidence="19">
    <location>
        <position position="418"/>
    </location>
</feature>
<evidence type="ECO:0000256" key="9">
    <source>
        <dbReference type="ARBA" id="ARBA00022729"/>
    </source>
</evidence>
<evidence type="ECO:0000259" key="22">
    <source>
        <dbReference type="Pfam" id="PF01433"/>
    </source>
</evidence>
<dbReference type="PANTHER" id="PTHR11533">
    <property type="entry name" value="PROTEASE M1 ZINC METALLOPROTEASE"/>
    <property type="match status" value="1"/>
</dbReference>
<evidence type="ECO:0000256" key="21">
    <source>
        <dbReference type="SAM" id="SignalP"/>
    </source>
</evidence>
<dbReference type="Pfam" id="PF11838">
    <property type="entry name" value="ERAP1_C"/>
    <property type="match status" value="1"/>
</dbReference>
<dbReference type="EC" id="3.4.11.-" evidence="20"/>
<dbReference type="FunFam" id="2.60.40.1730:FF:000013">
    <property type="entry name" value="Aminopeptidase"/>
    <property type="match status" value="1"/>
</dbReference>
<dbReference type="GO" id="GO:0070006">
    <property type="term" value="F:metalloaminopeptidase activity"/>
    <property type="evidence" value="ECO:0007669"/>
    <property type="project" value="TreeGrafter"/>
</dbReference>
<dbReference type="InterPro" id="IPR042097">
    <property type="entry name" value="Aminopeptidase_N-like_N_sf"/>
</dbReference>
<feature type="binding site" evidence="18">
    <location>
        <position position="334"/>
    </location>
    <ligand>
        <name>Zn(2+)</name>
        <dbReference type="ChEBI" id="CHEBI:29105"/>
        <note>catalytic</note>
    </ligand>
</feature>
<evidence type="ECO:0000256" key="13">
    <source>
        <dbReference type="ARBA" id="ARBA00023136"/>
    </source>
</evidence>
<evidence type="ECO:0000259" key="24">
    <source>
        <dbReference type="Pfam" id="PF17900"/>
    </source>
</evidence>
<dbReference type="InterPro" id="IPR034016">
    <property type="entry name" value="M1_APN-typ"/>
</dbReference>
<evidence type="ECO:0000256" key="16">
    <source>
        <dbReference type="ARBA" id="ARBA00023288"/>
    </source>
</evidence>
<protein>
    <recommendedName>
        <fullName evidence="20">Aminopeptidase</fullName>
        <ecNumber evidence="20">3.4.11.-</ecNumber>
    </recommendedName>
</protein>
<evidence type="ECO:0000256" key="8">
    <source>
        <dbReference type="ARBA" id="ARBA00022723"/>
    </source>
</evidence>
<evidence type="ECO:0000256" key="15">
    <source>
        <dbReference type="ARBA" id="ARBA00023180"/>
    </source>
</evidence>
<dbReference type="Gene3D" id="1.10.390.10">
    <property type="entry name" value="Neutral Protease Domain 2"/>
    <property type="match status" value="1"/>
</dbReference>
<name>A0A9N9XKV7_PHYSR</name>
<comment type="similarity">
    <text evidence="3 20">Belongs to the peptidase M1 family.</text>
</comment>
<keyword evidence="11 18" id="KW-0862">Zinc</keyword>
<dbReference type="GO" id="GO:0005886">
    <property type="term" value="C:plasma membrane"/>
    <property type="evidence" value="ECO:0007669"/>
    <property type="project" value="UniProtKB-SubCell"/>
</dbReference>
<keyword evidence="13" id="KW-0472">Membrane</keyword>
<gene>
    <name evidence="25" type="ORF">PHYEVI_LOCUS4258</name>
</gene>